<dbReference type="GO" id="GO:0016788">
    <property type="term" value="F:hydrolase activity, acting on ester bonds"/>
    <property type="evidence" value="ECO:0007669"/>
    <property type="project" value="InterPro"/>
</dbReference>
<name>A0A8W8NXW6_MAGGI</name>
<feature type="region of interest" description="Disordered" evidence="2">
    <location>
        <begin position="172"/>
        <end position="217"/>
    </location>
</feature>
<proteinExistence type="inferred from homology"/>
<comment type="similarity">
    <text evidence="1">Belongs to the metallo-dependent hydrolases superfamily. TatD-type hydrolase family.</text>
</comment>
<dbReference type="Proteomes" id="UP000005408">
    <property type="component" value="Unassembled WGS sequence"/>
</dbReference>
<evidence type="ECO:0000256" key="2">
    <source>
        <dbReference type="SAM" id="MobiDB-lite"/>
    </source>
</evidence>
<feature type="compositionally biased region" description="Polar residues" evidence="2">
    <location>
        <begin position="194"/>
        <end position="203"/>
    </location>
</feature>
<dbReference type="InterPro" id="IPR032466">
    <property type="entry name" value="Metal_Hydrolase"/>
</dbReference>
<organism evidence="3 4">
    <name type="scientific">Magallana gigas</name>
    <name type="common">Pacific oyster</name>
    <name type="synonym">Crassostrea gigas</name>
    <dbReference type="NCBI Taxonomy" id="29159"/>
    <lineage>
        <taxon>Eukaryota</taxon>
        <taxon>Metazoa</taxon>
        <taxon>Spiralia</taxon>
        <taxon>Lophotrochozoa</taxon>
        <taxon>Mollusca</taxon>
        <taxon>Bivalvia</taxon>
        <taxon>Autobranchia</taxon>
        <taxon>Pteriomorphia</taxon>
        <taxon>Ostreida</taxon>
        <taxon>Ostreoidea</taxon>
        <taxon>Ostreidae</taxon>
        <taxon>Magallana</taxon>
    </lineage>
</organism>
<dbReference type="AlphaFoldDB" id="A0A8W8NXW6"/>
<dbReference type="Gene3D" id="3.20.20.140">
    <property type="entry name" value="Metal-dependent hydrolases"/>
    <property type="match status" value="1"/>
</dbReference>
<evidence type="ECO:0000256" key="1">
    <source>
        <dbReference type="ARBA" id="ARBA00009275"/>
    </source>
</evidence>
<evidence type="ECO:0000313" key="4">
    <source>
        <dbReference type="Proteomes" id="UP000005408"/>
    </source>
</evidence>
<dbReference type="InterPro" id="IPR001130">
    <property type="entry name" value="TatD-like"/>
</dbReference>
<dbReference type="EnsemblMetazoa" id="G8412.1">
    <property type="protein sequence ID" value="G8412.1:cds"/>
    <property type="gene ID" value="G8412"/>
</dbReference>
<feature type="compositionally biased region" description="Basic and acidic residues" evidence="2">
    <location>
        <begin position="174"/>
        <end position="184"/>
    </location>
</feature>
<sequence>MNRKLQTADRSEFPEVTINMIKSGALQKTIRFTMSNAARTHMTQSSGRRCNTFDALRWPGENIFSSVFRISQSQILVEPQSLYMGIMQLNNKELKSAAVLQYEVARHLGCKQWVNEFRQNCRCDLSDDWIDKNLPSLDGRKLQTSKKSASVYVAESSRDIRLRTDPNINIVRENAAEDRKEETPTKSPDPVSYAPNTSKQGTHTLYKKPRSEPSTSSFRTVSYRKFIPEKTPKHLFSTEKKVTTGKTLRKVESGKRSLSVTIDVDEPSLKLKSSQQSEYCLLSNCFSLDTKVRRHCTKRHMPPMFQTVSSDSSNVFHCVQALKWLIKAALGEQATLLDAMETVNQASKIPPTIALNPLHSDYFRQACQFLEVDEPKQFTLHPINSPAVLLFWRCIMVLLDKCTEFQQKEFVRFKADKETSTKSNPLIHSTSPHINPSLVLHGSDVELPSKLAEFNMPDGSSGMEVAEHSELPVVFDSHFHLDRTCKKIWGVEGGHTVEDLLKHSESDSVPYKPAIPVKVIGGIIVYSEPNTYPDVSFTLNGPWKVAVGVHPKQHSTFSEEKMMLLEQLLHHPKVVALGECGLDRSVPPSEWTQQEDVFIKLLKLAKPCIPIVLHLRGPAGDKYGSDVIARCMMLMEVHCRNAQRIHLHCFQGKTDVVKAWLKKFPNTCFGLTASVRTFDSHQIAGLKAIPRTNIVLETDAPYFPFGTAKVSTPAYIGETAKLVAQHLNVKPEELMEITLQNAKFLYGIVSKKLEPSFTLIYKPSSQSSLLSPDELIPYSMMHWKNCFKDPRVNLWSFMPSLHCTALI</sequence>
<dbReference type="PANTHER" id="PTHR46363:SF1">
    <property type="entry name" value="DEOXYRIBONUCLEASE TATDN2-RELATED"/>
    <property type="match status" value="1"/>
</dbReference>
<evidence type="ECO:0000313" key="3">
    <source>
        <dbReference type="EnsemblMetazoa" id="G8412.1:cds"/>
    </source>
</evidence>
<protein>
    <submittedName>
        <fullName evidence="3">Uncharacterized protein</fullName>
    </submittedName>
</protein>
<dbReference type="SUPFAM" id="SSF51556">
    <property type="entry name" value="Metallo-dependent hydrolases"/>
    <property type="match status" value="1"/>
</dbReference>
<dbReference type="Pfam" id="PF01026">
    <property type="entry name" value="TatD_DNase"/>
    <property type="match status" value="1"/>
</dbReference>
<keyword evidence="4" id="KW-1185">Reference proteome</keyword>
<reference evidence="3" key="1">
    <citation type="submission" date="2022-08" db="UniProtKB">
        <authorList>
            <consortium name="EnsemblMetazoa"/>
        </authorList>
    </citation>
    <scope>IDENTIFICATION</scope>
    <source>
        <strain evidence="3">05x7-T-G4-1.051#20</strain>
    </source>
</reference>
<dbReference type="PANTHER" id="PTHR46363">
    <property type="entry name" value="DEOXYRIBONUCLEASE TATDN2-RELATED"/>
    <property type="match status" value="1"/>
</dbReference>
<accession>A0A8W8NXW6</accession>